<dbReference type="Proteomes" id="UP001165085">
    <property type="component" value="Unassembled WGS sequence"/>
</dbReference>
<dbReference type="InterPro" id="IPR013201">
    <property type="entry name" value="Prot_inhib_I29"/>
</dbReference>
<dbReference type="GO" id="GO:0006508">
    <property type="term" value="P:proteolysis"/>
    <property type="evidence" value="ECO:0007669"/>
    <property type="project" value="InterPro"/>
</dbReference>
<protein>
    <submittedName>
        <fullName evidence="6">Uncharacterized protein</fullName>
    </submittedName>
</protein>
<dbReference type="Pfam" id="PF08246">
    <property type="entry name" value="Inhibitor_I29"/>
    <property type="match status" value="1"/>
</dbReference>
<feature type="domain" description="Peptidase C1A papain C-terminal" evidence="4">
    <location>
        <begin position="113"/>
        <end position="320"/>
    </location>
</feature>
<dbReference type="PROSITE" id="PS00139">
    <property type="entry name" value="THIOL_PROTEASE_CYS"/>
    <property type="match status" value="1"/>
</dbReference>
<dbReference type="SMART" id="SM00645">
    <property type="entry name" value="Pept_C1"/>
    <property type="match status" value="1"/>
</dbReference>
<dbReference type="Pfam" id="PF00112">
    <property type="entry name" value="Peptidase_C1"/>
    <property type="match status" value="1"/>
</dbReference>
<dbReference type="CDD" id="cd02248">
    <property type="entry name" value="Peptidase_C1A"/>
    <property type="match status" value="1"/>
</dbReference>
<evidence type="ECO:0000256" key="2">
    <source>
        <dbReference type="ARBA" id="ARBA00023145"/>
    </source>
</evidence>
<dbReference type="FunFam" id="3.90.70.10:FF:000332">
    <property type="entry name" value="Cathepsin L1"/>
    <property type="match status" value="1"/>
</dbReference>
<proteinExistence type="inferred from homology"/>
<evidence type="ECO:0000259" key="4">
    <source>
        <dbReference type="SMART" id="SM00645"/>
    </source>
</evidence>
<dbReference type="SMART" id="SM00848">
    <property type="entry name" value="Inhibitor_I29"/>
    <property type="match status" value="1"/>
</dbReference>
<dbReference type="Gene3D" id="3.90.70.10">
    <property type="entry name" value="Cysteine proteinases"/>
    <property type="match status" value="1"/>
</dbReference>
<dbReference type="GO" id="GO:0008234">
    <property type="term" value="F:cysteine-type peptidase activity"/>
    <property type="evidence" value="ECO:0007669"/>
    <property type="project" value="InterPro"/>
</dbReference>
<keyword evidence="2" id="KW-0865">Zymogen</keyword>
<dbReference type="InterPro" id="IPR039417">
    <property type="entry name" value="Peptidase_C1A_papain-like"/>
</dbReference>
<evidence type="ECO:0000313" key="6">
    <source>
        <dbReference type="EMBL" id="GMH62083.1"/>
    </source>
</evidence>
<keyword evidence="7" id="KW-1185">Reference proteome</keyword>
<reference evidence="7" key="1">
    <citation type="journal article" date="2023" name="Commun. Biol.">
        <title>Genome analysis of Parmales, the sister group of diatoms, reveals the evolutionary specialization of diatoms from phago-mixotrophs to photoautotrophs.</title>
        <authorList>
            <person name="Ban H."/>
            <person name="Sato S."/>
            <person name="Yoshikawa S."/>
            <person name="Yamada K."/>
            <person name="Nakamura Y."/>
            <person name="Ichinomiya M."/>
            <person name="Sato N."/>
            <person name="Blanc-Mathieu R."/>
            <person name="Endo H."/>
            <person name="Kuwata A."/>
            <person name="Ogata H."/>
        </authorList>
    </citation>
    <scope>NUCLEOTIDE SEQUENCE [LARGE SCALE GENOMIC DNA]</scope>
    <source>
        <strain evidence="7">NIES 3701</strain>
    </source>
</reference>
<dbReference type="AlphaFoldDB" id="A0A9W7E4I5"/>
<sequence length="324" mass="35461">MKFLIASLLAASAAEKSFSSSDLYAFEQYKVDYNRNYDESENAERLEIFVKNLAIIEERNEAERQAGGSAVHGINQFTDMHPEEFRNKFLSSDVSMKTSEDRVYAEDLPEFDATTEVDWTGVYTTPVKNQRQCGSCWAFSATEQIESDLMRLTGSTVILAPQQIVSCDKTSQGCNGGWTESAYAYVKNNGGLETEDDYPYTSWIGNSGTCKSDSSKAAATISGYTTVSGEDNMASYVQSTGPLSVCLDASTWNSYTGGVMKVCGNSVDHCVQAVGVLPDSSTGYWKVRNSWGTTWGESGFIRLEFGGNTCDITNDPTYTDASLV</sequence>
<keyword evidence="3" id="KW-1015">Disulfide bond</keyword>
<name>A0A9W7E4I5_9STRA</name>
<evidence type="ECO:0000259" key="5">
    <source>
        <dbReference type="SMART" id="SM00848"/>
    </source>
</evidence>
<dbReference type="InterPro" id="IPR000668">
    <property type="entry name" value="Peptidase_C1A_C"/>
</dbReference>
<evidence type="ECO:0000313" key="7">
    <source>
        <dbReference type="Proteomes" id="UP001165085"/>
    </source>
</evidence>
<evidence type="ECO:0000256" key="1">
    <source>
        <dbReference type="ARBA" id="ARBA00008455"/>
    </source>
</evidence>
<dbReference type="PANTHER" id="PTHR12411">
    <property type="entry name" value="CYSTEINE PROTEASE FAMILY C1-RELATED"/>
    <property type="match status" value="1"/>
</dbReference>
<accession>A0A9W7E4I5</accession>
<dbReference type="InterPro" id="IPR000169">
    <property type="entry name" value="Pept_cys_AS"/>
</dbReference>
<dbReference type="InterPro" id="IPR013128">
    <property type="entry name" value="Peptidase_C1A"/>
</dbReference>
<dbReference type="SUPFAM" id="SSF54001">
    <property type="entry name" value="Cysteine proteinases"/>
    <property type="match status" value="1"/>
</dbReference>
<comment type="similarity">
    <text evidence="1">Belongs to the peptidase C1 family.</text>
</comment>
<evidence type="ECO:0000256" key="3">
    <source>
        <dbReference type="ARBA" id="ARBA00023157"/>
    </source>
</evidence>
<feature type="domain" description="Cathepsin propeptide inhibitor" evidence="5">
    <location>
        <begin position="26"/>
        <end position="85"/>
    </location>
</feature>
<comment type="caution">
    <text evidence="6">The sequence shown here is derived from an EMBL/GenBank/DDBJ whole genome shotgun (WGS) entry which is preliminary data.</text>
</comment>
<dbReference type="InterPro" id="IPR038765">
    <property type="entry name" value="Papain-like_cys_pep_sf"/>
</dbReference>
<gene>
    <name evidence="6" type="ORF">TrST_g14175</name>
</gene>
<dbReference type="OrthoDB" id="190265at2759"/>
<dbReference type="EMBL" id="BRXY01000075">
    <property type="protein sequence ID" value="GMH62083.1"/>
    <property type="molecule type" value="Genomic_DNA"/>
</dbReference>
<organism evidence="6 7">
    <name type="scientific">Triparma strigata</name>
    <dbReference type="NCBI Taxonomy" id="1606541"/>
    <lineage>
        <taxon>Eukaryota</taxon>
        <taxon>Sar</taxon>
        <taxon>Stramenopiles</taxon>
        <taxon>Ochrophyta</taxon>
        <taxon>Bolidophyceae</taxon>
        <taxon>Parmales</taxon>
        <taxon>Triparmaceae</taxon>
        <taxon>Triparma</taxon>
    </lineage>
</organism>